<feature type="transmembrane region" description="Helical" evidence="1">
    <location>
        <begin position="35"/>
        <end position="54"/>
    </location>
</feature>
<evidence type="ECO:0000313" key="2">
    <source>
        <dbReference type="EMBL" id="AAO05876.1"/>
    </source>
</evidence>
<dbReference type="EMBL" id="AE015929">
    <property type="protein sequence ID" value="AAO05876.1"/>
    <property type="molecule type" value="Genomic_DNA"/>
</dbReference>
<dbReference type="OrthoDB" id="9553890at2"/>
<dbReference type="RefSeq" id="WP_001831885.1">
    <property type="nucleotide sequence ID" value="NC_004461.1"/>
</dbReference>
<protein>
    <submittedName>
        <fullName evidence="2">Uncharacterized protein</fullName>
    </submittedName>
</protein>
<keyword evidence="1" id="KW-1133">Transmembrane helix</keyword>
<dbReference type="HOGENOM" id="CLU_2977059_0_0_9"/>
<keyword evidence="1" id="KW-0812">Transmembrane</keyword>
<proteinExistence type="predicted"/>
<dbReference type="PATRIC" id="fig|176280.10.peg.2181"/>
<accession>A0A0H2VIJ8</accession>
<dbReference type="KEGG" id="sep:SE_2234"/>
<dbReference type="GeneID" id="50017697"/>
<organism evidence="2 3">
    <name type="scientific">Staphylococcus epidermidis (strain ATCC 12228 / FDA PCI 1200)</name>
    <dbReference type="NCBI Taxonomy" id="176280"/>
    <lineage>
        <taxon>Bacteria</taxon>
        <taxon>Bacillati</taxon>
        <taxon>Bacillota</taxon>
        <taxon>Bacilli</taxon>
        <taxon>Bacillales</taxon>
        <taxon>Staphylococcaceae</taxon>
        <taxon>Staphylococcus</taxon>
    </lineage>
</organism>
<feature type="transmembrane region" description="Helical" evidence="1">
    <location>
        <begin position="6"/>
        <end position="23"/>
    </location>
</feature>
<gene>
    <name evidence="2" type="ordered locus">SE_2234</name>
</gene>
<dbReference type="AlphaFoldDB" id="A0A0H2VIJ8"/>
<evidence type="ECO:0000313" key="3">
    <source>
        <dbReference type="Proteomes" id="UP000001411"/>
    </source>
</evidence>
<keyword evidence="1" id="KW-0472">Membrane</keyword>
<sequence>MFTISIIAMIIGVVLIVLSQIIYHSKPIDAKEKMFIPGVCLFLVGLLSLIGHFVNGYV</sequence>
<dbReference type="Proteomes" id="UP000001411">
    <property type="component" value="Chromosome"/>
</dbReference>
<evidence type="ECO:0000256" key="1">
    <source>
        <dbReference type="SAM" id="Phobius"/>
    </source>
</evidence>
<reference evidence="2 3" key="1">
    <citation type="journal article" date="2003" name="Mol. Microbiol.">
        <title>Genome-based analysis of virulence genes in a non-biofilm-forming Staphylococcus epidermidis strain (ATCC 12228).</title>
        <authorList>
            <person name="Zhang Y.Q."/>
            <person name="Ren S.X."/>
            <person name="Li H.L."/>
            <person name="Wang Y.X."/>
            <person name="Fu G."/>
            <person name="Yang J."/>
            <person name="Qin Z.Q."/>
            <person name="Miao Y.G."/>
            <person name="Wang W.Y."/>
            <person name="Chen R.S."/>
            <person name="Shen Y."/>
            <person name="Chen Z."/>
            <person name="Yuan Z.H."/>
            <person name="Zhao G.P."/>
            <person name="Qu D."/>
            <person name="Danchin A."/>
            <person name="Wen Y.M."/>
        </authorList>
    </citation>
    <scope>NUCLEOTIDE SEQUENCE [LARGE SCALE GENOMIC DNA]</scope>
    <source>
        <strain evidence="3">ATCC 12228 / FDA PCI 1200</strain>
    </source>
</reference>
<name>A0A0H2VIJ8_STAES</name>